<dbReference type="InterPro" id="IPR036513">
    <property type="entry name" value="STAS_dom_sf"/>
</dbReference>
<keyword evidence="5" id="KW-1185">Reference proteome</keyword>
<keyword evidence="2" id="KW-0812">Transmembrane</keyword>
<feature type="region of interest" description="Disordered" evidence="1">
    <location>
        <begin position="98"/>
        <end position="120"/>
    </location>
</feature>
<evidence type="ECO:0000313" key="4">
    <source>
        <dbReference type="EMBL" id="MED6257327.1"/>
    </source>
</evidence>
<dbReference type="Pfam" id="PF01740">
    <property type="entry name" value="STAS"/>
    <property type="match status" value="1"/>
</dbReference>
<feature type="non-terminal residue" evidence="4">
    <location>
        <position position="1"/>
    </location>
</feature>
<dbReference type="PROSITE" id="PS50801">
    <property type="entry name" value="STAS"/>
    <property type="match status" value="1"/>
</dbReference>
<feature type="transmembrane region" description="Helical" evidence="2">
    <location>
        <begin position="12"/>
        <end position="32"/>
    </location>
</feature>
<dbReference type="PANTHER" id="PTHR11814">
    <property type="entry name" value="SULFATE TRANSPORTER"/>
    <property type="match status" value="1"/>
</dbReference>
<accession>A0ABU7C332</accession>
<reference evidence="4 5" key="1">
    <citation type="submission" date="2021-07" db="EMBL/GenBank/DDBJ databases">
        <authorList>
            <person name="Palmer J.M."/>
        </authorList>
    </citation>
    <scope>NUCLEOTIDE SEQUENCE [LARGE SCALE GENOMIC DNA]</scope>
    <source>
        <strain evidence="4 5">AT_MEX2019</strain>
        <tissue evidence="4">Muscle</tissue>
    </source>
</reference>
<keyword evidence="2" id="KW-0472">Membrane</keyword>
<sequence>AIWLVSFKASVLLGLDYGLLASIAFAVITVIYRTQRPKSSILGHITNSGLYYDVDKYEEASEYEGIKIFHSNCSIYFANSDFYVKELKEKTGVNSEELQAARKAKRKQKEKENKQQNSPLQICAKYKDETENVTHEVVPLSNEEQGLRNGELEDKSSESTTEDAVFLEPLSSVHSIILDWTTASFIDSVGAKAIKQVMKEYALVDVRVVIAGCNRSVLAELDALQFFTEEISTDMVFPTVHDAVLHCQHFSSRPPAVSDEV</sequence>
<evidence type="ECO:0000256" key="1">
    <source>
        <dbReference type="SAM" id="MobiDB-lite"/>
    </source>
</evidence>
<protein>
    <recommendedName>
        <fullName evidence="3">STAS domain-containing protein</fullName>
    </recommendedName>
</protein>
<dbReference type="InterPro" id="IPR002645">
    <property type="entry name" value="STAS_dom"/>
</dbReference>
<evidence type="ECO:0000256" key="2">
    <source>
        <dbReference type="SAM" id="Phobius"/>
    </source>
</evidence>
<comment type="caution">
    <text evidence="4">The sequence shown here is derived from an EMBL/GenBank/DDBJ whole genome shotgun (WGS) entry which is preliminary data.</text>
</comment>
<name>A0ABU7C332_9TELE</name>
<evidence type="ECO:0000259" key="3">
    <source>
        <dbReference type="PROSITE" id="PS50801"/>
    </source>
</evidence>
<feature type="domain" description="STAS" evidence="3">
    <location>
        <begin position="56"/>
        <end position="247"/>
    </location>
</feature>
<proteinExistence type="predicted"/>
<dbReference type="Proteomes" id="UP001345963">
    <property type="component" value="Unassembled WGS sequence"/>
</dbReference>
<evidence type="ECO:0000313" key="5">
    <source>
        <dbReference type="Proteomes" id="UP001345963"/>
    </source>
</evidence>
<feature type="region of interest" description="Disordered" evidence="1">
    <location>
        <begin position="136"/>
        <end position="161"/>
    </location>
</feature>
<keyword evidence="2" id="KW-1133">Transmembrane helix</keyword>
<dbReference type="EMBL" id="JAHUTI010079079">
    <property type="protein sequence ID" value="MED6257327.1"/>
    <property type="molecule type" value="Genomic_DNA"/>
</dbReference>
<dbReference type="SUPFAM" id="SSF52091">
    <property type="entry name" value="SpoIIaa-like"/>
    <property type="match status" value="1"/>
</dbReference>
<organism evidence="4 5">
    <name type="scientific">Ataeniobius toweri</name>
    <dbReference type="NCBI Taxonomy" id="208326"/>
    <lineage>
        <taxon>Eukaryota</taxon>
        <taxon>Metazoa</taxon>
        <taxon>Chordata</taxon>
        <taxon>Craniata</taxon>
        <taxon>Vertebrata</taxon>
        <taxon>Euteleostomi</taxon>
        <taxon>Actinopterygii</taxon>
        <taxon>Neopterygii</taxon>
        <taxon>Teleostei</taxon>
        <taxon>Neoteleostei</taxon>
        <taxon>Acanthomorphata</taxon>
        <taxon>Ovalentaria</taxon>
        <taxon>Atherinomorphae</taxon>
        <taxon>Cyprinodontiformes</taxon>
        <taxon>Goodeidae</taxon>
        <taxon>Ataeniobius</taxon>
    </lineage>
</organism>
<dbReference type="InterPro" id="IPR001902">
    <property type="entry name" value="SLC26A/SulP_fam"/>
</dbReference>
<gene>
    <name evidence="4" type="ORF">ATANTOWER_019211</name>
</gene>
<dbReference type="CDD" id="cd07042">
    <property type="entry name" value="STAS_SulP_like_sulfate_transporter"/>
    <property type="match status" value="1"/>
</dbReference>
<dbReference type="Gene3D" id="3.30.750.24">
    <property type="entry name" value="STAS domain"/>
    <property type="match status" value="1"/>
</dbReference>